<dbReference type="KEGG" id="dcb:C3Y92_00610"/>
<keyword evidence="3" id="KW-1185">Reference proteome</keyword>
<evidence type="ECO:0000313" key="3">
    <source>
        <dbReference type="Proteomes" id="UP000293296"/>
    </source>
</evidence>
<dbReference type="InterPro" id="IPR010486">
    <property type="entry name" value="HNS-dep_expression_A/B"/>
</dbReference>
<dbReference type="EMBL" id="CP026538">
    <property type="protein sequence ID" value="QAZ65818.1"/>
    <property type="molecule type" value="Genomic_DNA"/>
</dbReference>
<evidence type="ECO:0000313" key="2">
    <source>
        <dbReference type="EMBL" id="QAZ65818.1"/>
    </source>
</evidence>
<evidence type="ECO:0008006" key="4">
    <source>
        <dbReference type="Google" id="ProtNLM"/>
    </source>
</evidence>
<organism evidence="2 3">
    <name type="scientific">Solidesulfovibrio carbinolicus</name>
    <dbReference type="NCBI Taxonomy" id="296842"/>
    <lineage>
        <taxon>Bacteria</taxon>
        <taxon>Pseudomonadati</taxon>
        <taxon>Thermodesulfobacteriota</taxon>
        <taxon>Desulfovibrionia</taxon>
        <taxon>Desulfovibrionales</taxon>
        <taxon>Desulfovibrionaceae</taxon>
        <taxon>Solidesulfovibrio</taxon>
    </lineage>
</organism>
<proteinExistence type="predicted"/>
<accession>A0A4P6HL70</accession>
<dbReference type="AlphaFoldDB" id="A0A4P6HL70"/>
<sequence length="108" mass="11323">MRTIPACVLALALCLAAATPALAKKQQQPQNIDFGAVTCKEFIAEIAAGDEESAGIILMWIDGYLSGVSGDAVLNWKNLEAFSGSLMEACAKKPGKKVLDVAKDIGIN</sequence>
<dbReference type="Proteomes" id="UP000293296">
    <property type="component" value="Chromosome"/>
</dbReference>
<feature type="signal peptide" evidence="1">
    <location>
        <begin position="1"/>
        <end position="23"/>
    </location>
</feature>
<feature type="chain" id="PRO_5020820079" description="Acid stress chaperone HdeA" evidence="1">
    <location>
        <begin position="24"/>
        <end position="108"/>
    </location>
</feature>
<name>A0A4P6HL70_9BACT</name>
<evidence type="ECO:0000256" key="1">
    <source>
        <dbReference type="SAM" id="SignalP"/>
    </source>
</evidence>
<dbReference type="OrthoDB" id="5459282at2"/>
<dbReference type="RefSeq" id="WP_129348506.1">
    <property type="nucleotide sequence ID" value="NZ_CP026538.1"/>
</dbReference>
<reference evidence="2 3" key="1">
    <citation type="submission" date="2018-02" db="EMBL/GenBank/DDBJ databases">
        <title>Genome sequence of Desulfovibrio carbinolicus DSM 3852.</title>
        <authorList>
            <person name="Wilbanks E."/>
            <person name="Skennerton C.T."/>
            <person name="Orphan V.J."/>
        </authorList>
    </citation>
    <scope>NUCLEOTIDE SEQUENCE [LARGE SCALE GENOMIC DNA]</scope>
    <source>
        <strain evidence="2 3">DSM 3852</strain>
    </source>
</reference>
<dbReference type="Pfam" id="PF06411">
    <property type="entry name" value="HdeA"/>
    <property type="match status" value="1"/>
</dbReference>
<gene>
    <name evidence="2" type="ORF">C3Y92_00610</name>
</gene>
<keyword evidence="1" id="KW-0732">Signal</keyword>
<protein>
    <recommendedName>
        <fullName evidence="4">Acid stress chaperone HdeA</fullName>
    </recommendedName>
</protein>